<accession>A0A5J4V1T9</accession>
<name>A0A5J4V1T9_9EUKA</name>
<comment type="caution">
    <text evidence="1">The sequence shown here is derived from an EMBL/GenBank/DDBJ whole genome shotgun (WGS) entry which is preliminary data.</text>
</comment>
<dbReference type="Proteomes" id="UP000324800">
    <property type="component" value="Unassembled WGS sequence"/>
</dbReference>
<dbReference type="AlphaFoldDB" id="A0A5J4V1T9"/>
<sequence length="88" mass="9607">PPPIPNPIERLLAKLLSANCSQSYSLPIYIITKKLLTLNTLIAKECLSRITLVMFPSQQHINSDNAGMAPHIILNAPKAACSEGRIDN</sequence>
<protein>
    <submittedName>
        <fullName evidence="1">Uncharacterized protein</fullName>
    </submittedName>
</protein>
<evidence type="ECO:0000313" key="1">
    <source>
        <dbReference type="EMBL" id="KAA6376577.1"/>
    </source>
</evidence>
<dbReference type="EMBL" id="SNRW01010428">
    <property type="protein sequence ID" value="KAA6376577.1"/>
    <property type="molecule type" value="Genomic_DNA"/>
</dbReference>
<organism evidence="1 2">
    <name type="scientific">Streblomastix strix</name>
    <dbReference type="NCBI Taxonomy" id="222440"/>
    <lineage>
        <taxon>Eukaryota</taxon>
        <taxon>Metamonada</taxon>
        <taxon>Preaxostyla</taxon>
        <taxon>Oxymonadida</taxon>
        <taxon>Streblomastigidae</taxon>
        <taxon>Streblomastix</taxon>
    </lineage>
</organism>
<proteinExistence type="predicted"/>
<feature type="non-terminal residue" evidence="1">
    <location>
        <position position="1"/>
    </location>
</feature>
<evidence type="ECO:0000313" key="2">
    <source>
        <dbReference type="Proteomes" id="UP000324800"/>
    </source>
</evidence>
<gene>
    <name evidence="1" type="ORF">EZS28_027897</name>
</gene>
<reference evidence="1 2" key="1">
    <citation type="submission" date="2019-03" db="EMBL/GenBank/DDBJ databases">
        <title>Single cell metagenomics reveals metabolic interactions within the superorganism composed of flagellate Streblomastix strix and complex community of Bacteroidetes bacteria on its surface.</title>
        <authorList>
            <person name="Treitli S.C."/>
            <person name="Kolisko M."/>
            <person name="Husnik F."/>
            <person name="Keeling P."/>
            <person name="Hampl V."/>
        </authorList>
    </citation>
    <scope>NUCLEOTIDE SEQUENCE [LARGE SCALE GENOMIC DNA]</scope>
    <source>
        <strain evidence="1">ST1C</strain>
    </source>
</reference>